<feature type="region of interest" description="Disordered" evidence="1">
    <location>
        <begin position="76"/>
        <end position="99"/>
    </location>
</feature>
<gene>
    <name evidence="2" type="ORF">PSTG_03233</name>
</gene>
<dbReference type="EMBL" id="AJIL01000016">
    <property type="protein sequence ID" value="KNF03710.1"/>
    <property type="molecule type" value="Genomic_DNA"/>
</dbReference>
<reference evidence="3" key="1">
    <citation type="submission" date="2014-03" db="EMBL/GenBank/DDBJ databases">
        <title>The Genome Sequence of Puccinia striiformis f. sp. tritici PST-78.</title>
        <authorList>
            <consortium name="The Broad Institute Genome Sequencing Platform"/>
            <person name="Cuomo C."/>
            <person name="Hulbert S."/>
            <person name="Chen X."/>
            <person name="Walker B."/>
            <person name="Young S.K."/>
            <person name="Zeng Q."/>
            <person name="Gargeya S."/>
            <person name="Fitzgerald M."/>
            <person name="Haas B."/>
            <person name="Abouelleil A."/>
            <person name="Alvarado L."/>
            <person name="Arachchi H.M."/>
            <person name="Berlin A.M."/>
            <person name="Chapman S.B."/>
            <person name="Goldberg J."/>
            <person name="Griggs A."/>
            <person name="Gujja S."/>
            <person name="Hansen M."/>
            <person name="Howarth C."/>
            <person name="Imamovic A."/>
            <person name="Larimer J."/>
            <person name="McCowan C."/>
            <person name="Montmayeur A."/>
            <person name="Murphy C."/>
            <person name="Neiman D."/>
            <person name="Pearson M."/>
            <person name="Priest M."/>
            <person name="Roberts A."/>
            <person name="Saif S."/>
            <person name="Shea T."/>
            <person name="Sisk P."/>
            <person name="Sykes S."/>
            <person name="Wortman J."/>
            <person name="Nusbaum C."/>
            <person name="Birren B."/>
        </authorList>
    </citation>
    <scope>NUCLEOTIDE SEQUENCE [LARGE SCALE GENOMIC DNA]</scope>
    <source>
        <strain evidence="3">race PST-78</strain>
    </source>
</reference>
<organism evidence="2 3">
    <name type="scientific">Puccinia striiformis f. sp. tritici PST-78</name>
    <dbReference type="NCBI Taxonomy" id="1165861"/>
    <lineage>
        <taxon>Eukaryota</taxon>
        <taxon>Fungi</taxon>
        <taxon>Dikarya</taxon>
        <taxon>Basidiomycota</taxon>
        <taxon>Pucciniomycotina</taxon>
        <taxon>Pucciniomycetes</taxon>
        <taxon>Pucciniales</taxon>
        <taxon>Pucciniaceae</taxon>
        <taxon>Puccinia</taxon>
    </lineage>
</organism>
<keyword evidence="3" id="KW-1185">Reference proteome</keyword>
<accession>A0A0L0VXF7</accession>
<proteinExistence type="predicted"/>
<evidence type="ECO:0000313" key="3">
    <source>
        <dbReference type="Proteomes" id="UP000054564"/>
    </source>
</evidence>
<comment type="caution">
    <text evidence="2">The sequence shown here is derived from an EMBL/GenBank/DDBJ whole genome shotgun (WGS) entry which is preliminary data.</text>
</comment>
<feature type="compositionally biased region" description="Polar residues" evidence="1">
    <location>
        <begin position="83"/>
        <end position="92"/>
    </location>
</feature>
<protein>
    <submittedName>
        <fullName evidence="2">Uncharacterized protein</fullName>
    </submittedName>
</protein>
<evidence type="ECO:0000313" key="2">
    <source>
        <dbReference type="EMBL" id="KNF03710.1"/>
    </source>
</evidence>
<dbReference type="Proteomes" id="UP000054564">
    <property type="component" value="Unassembled WGS sequence"/>
</dbReference>
<name>A0A0L0VXF7_9BASI</name>
<evidence type="ECO:0000256" key="1">
    <source>
        <dbReference type="SAM" id="MobiDB-lite"/>
    </source>
</evidence>
<dbReference type="AlphaFoldDB" id="A0A0L0VXF7"/>
<sequence length="157" mass="16998">MVSIQYNTVPIFVTDTSRADSLRIERTILGLWARFRCAIISSRLVLTRGTSKQIRKCVSTADVGWGGVKFDPTLVGDTHATTRRSSSSIQTNKSDHPRIAVSEQFSDTPASDSAVRAGDSASQLLGQARPTYRRTAMAENCSDTPVRGLIGPARPSS</sequence>